<protein>
    <recommendedName>
        <fullName evidence="1">BPP domain-containing protein</fullName>
    </recommendedName>
</protein>
<dbReference type="Gene3D" id="2.120.10.30">
    <property type="entry name" value="TolB, C-terminal domain"/>
    <property type="match status" value="1"/>
</dbReference>
<dbReference type="EMBL" id="PKUS01000010">
    <property type="protein sequence ID" value="PLW68862.1"/>
    <property type="molecule type" value="Genomic_DNA"/>
</dbReference>
<accession>A0A2N5X2Z5</accession>
<keyword evidence="3" id="KW-1185">Reference proteome</keyword>
<dbReference type="InterPro" id="IPR003431">
    <property type="entry name" value="B-propeller_Phytase"/>
</dbReference>
<name>A0A2N5X2Z5_9GAMM</name>
<dbReference type="AlphaFoldDB" id="A0A2N5X2Z5"/>
<dbReference type="SUPFAM" id="SSF50956">
    <property type="entry name" value="Thermostable phytase (3-phytase)"/>
    <property type="match status" value="1"/>
</dbReference>
<organism evidence="2 3">
    <name type="scientific">Pseudohalioglobus lutimaris</name>
    <dbReference type="NCBI Taxonomy" id="1737061"/>
    <lineage>
        <taxon>Bacteria</taxon>
        <taxon>Pseudomonadati</taxon>
        <taxon>Pseudomonadota</taxon>
        <taxon>Gammaproteobacteria</taxon>
        <taxon>Cellvibrionales</taxon>
        <taxon>Halieaceae</taxon>
        <taxon>Pseudohalioglobus</taxon>
    </lineage>
</organism>
<dbReference type="OrthoDB" id="8696437at2"/>
<comment type="caution">
    <text evidence="2">The sequence shown here is derived from an EMBL/GenBank/DDBJ whole genome shotgun (WGS) entry which is preliminary data.</text>
</comment>
<dbReference type="PROSITE" id="PS51662">
    <property type="entry name" value="BP_PHYTASE"/>
    <property type="match status" value="1"/>
</dbReference>
<dbReference type="Proteomes" id="UP000235005">
    <property type="component" value="Unassembled WGS sequence"/>
</dbReference>
<sequence>MPVFTSLRFKRVYMPVFATLLATLFFVLASNDVSVPNTTLIELSISAAVETQPVGVGGDAADDAVIWLNPVDPSLSLVIATNKKNGLEVYDLQGNAIQSLPLGRLNNVDLRWSTLNGSENSAVVAASDRSERAIALFSIDNVSRHVRLAGRIHLDFKRPYGLCMYKSGSDIFVFINDKSGTYQQWQIQPDMISGKLVREFKVESTAEGCVVDDQTHTLYLAIEDAGVYAVDARPNGEVDRKIVDTVGAGRLKADVEGLAVYRDKDHQILMASSQGSDAFVAYNLEYPWTPVALISIVDGIVDGTSKTDGIAINSSPMGAFKKGVWVVQDDNNAWPWLNQNFKYVDMETMLDQIERARDSRKPNARRN</sequence>
<evidence type="ECO:0000259" key="1">
    <source>
        <dbReference type="PROSITE" id="PS51662"/>
    </source>
</evidence>
<reference evidence="2 3" key="1">
    <citation type="submission" date="2018-01" db="EMBL/GenBank/DDBJ databases">
        <title>The draft genome sequence of Halioglobus lutimaris HF004.</title>
        <authorList>
            <person name="Du Z.-J."/>
            <person name="Shi M.-J."/>
        </authorList>
    </citation>
    <scope>NUCLEOTIDE SEQUENCE [LARGE SCALE GENOMIC DNA]</scope>
    <source>
        <strain evidence="2 3">HF004</strain>
    </source>
</reference>
<dbReference type="GO" id="GO:0016158">
    <property type="term" value="F:inositol hexakisphosphate 3-phosphatase activity"/>
    <property type="evidence" value="ECO:0007669"/>
    <property type="project" value="InterPro"/>
</dbReference>
<dbReference type="Pfam" id="PF02333">
    <property type="entry name" value="Phytase"/>
    <property type="match status" value="1"/>
</dbReference>
<proteinExistence type="predicted"/>
<feature type="domain" description="BPP" evidence="1">
    <location>
        <begin position="35"/>
        <end position="353"/>
    </location>
</feature>
<dbReference type="InterPro" id="IPR011042">
    <property type="entry name" value="6-blade_b-propeller_TolB-like"/>
</dbReference>
<evidence type="ECO:0000313" key="2">
    <source>
        <dbReference type="EMBL" id="PLW68862.1"/>
    </source>
</evidence>
<gene>
    <name evidence="2" type="ORF">C0039_09550</name>
</gene>
<evidence type="ECO:0000313" key="3">
    <source>
        <dbReference type="Proteomes" id="UP000235005"/>
    </source>
</evidence>